<keyword evidence="2" id="KW-1185">Reference proteome</keyword>
<dbReference type="EMBL" id="JACJHX010000007">
    <property type="protein sequence ID" value="MBA9027252.1"/>
    <property type="molecule type" value="Genomic_DNA"/>
</dbReference>
<dbReference type="Pfam" id="PF13047">
    <property type="entry name" value="DUF3907"/>
    <property type="match status" value="1"/>
</dbReference>
<reference evidence="1 2" key="1">
    <citation type="submission" date="2020-08" db="EMBL/GenBank/DDBJ databases">
        <title>Genomic Encyclopedia of Type Strains, Phase IV (KMG-IV): sequencing the most valuable type-strain genomes for metagenomic binning, comparative biology and taxonomic classification.</title>
        <authorList>
            <person name="Goeker M."/>
        </authorList>
    </citation>
    <scope>NUCLEOTIDE SEQUENCE [LARGE SCALE GENOMIC DNA]</scope>
    <source>
        <strain evidence="1 2">DSM 105481</strain>
    </source>
</reference>
<evidence type="ECO:0008006" key="3">
    <source>
        <dbReference type="Google" id="ProtNLM"/>
    </source>
</evidence>
<evidence type="ECO:0000313" key="2">
    <source>
        <dbReference type="Proteomes" id="UP000626697"/>
    </source>
</evidence>
<organism evidence="1 2">
    <name type="scientific">Peribacillus huizhouensis</name>
    <dbReference type="NCBI Taxonomy" id="1501239"/>
    <lineage>
        <taxon>Bacteria</taxon>
        <taxon>Bacillati</taxon>
        <taxon>Bacillota</taxon>
        <taxon>Bacilli</taxon>
        <taxon>Bacillales</taxon>
        <taxon>Bacillaceae</taxon>
        <taxon>Peribacillus</taxon>
    </lineage>
</organism>
<evidence type="ECO:0000313" key="1">
    <source>
        <dbReference type="EMBL" id="MBA9027252.1"/>
    </source>
</evidence>
<dbReference type="Proteomes" id="UP000626697">
    <property type="component" value="Unassembled WGS sequence"/>
</dbReference>
<dbReference type="InterPro" id="IPR025013">
    <property type="entry name" value="DUF3907"/>
</dbReference>
<protein>
    <recommendedName>
        <fullName evidence="3">DUF3907 domain-containing protein</fullName>
    </recommendedName>
</protein>
<comment type="caution">
    <text evidence="1">The sequence shown here is derived from an EMBL/GenBank/DDBJ whole genome shotgun (WGS) entry which is preliminary data.</text>
</comment>
<proteinExistence type="predicted"/>
<accession>A0ABR6CSB9</accession>
<sequence length="162" mass="19214">MESSTVQSQLVDVQNFLENTVSTLEVFLNETTMHELTQEKQGDETYYKGLLSTIRRLLVNSEYCLEECQIILQKNNFNKEIAEKTLYRIFHGCIEEFFTPRSDVWYEDSRSAYTGAHAIRFQKDAPDSVDRLLKSLEGNFQRMREELDYYENDYRTKMMQSN</sequence>
<dbReference type="RefSeq" id="WP_028391598.1">
    <property type="nucleotide sequence ID" value="NZ_JACJHX010000007.1"/>
</dbReference>
<gene>
    <name evidence="1" type="ORF">HNP81_002542</name>
</gene>
<name>A0ABR6CSB9_9BACI</name>